<feature type="domain" description="Inosine/uridine-preferring nucleoside hydrolase" evidence="4">
    <location>
        <begin position="6"/>
        <end position="339"/>
    </location>
</feature>
<evidence type="ECO:0000256" key="1">
    <source>
        <dbReference type="ARBA" id="ARBA00009176"/>
    </source>
</evidence>
<dbReference type="InterPro" id="IPR001910">
    <property type="entry name" value="Inosine/uridine_hydrolase_dom"/>
</dbReference>
<dbReference type="InterPro" id="IPR023186">
    <property type="entry name" value="IUNH"/>
</dbReference>
<dbReference type="CDD" id="cd02651">
    <property type="entry name" value="nuc_hydro_IU_UC_XIUA"/>
    <property type="match status" value="1"/>
</dbReference>
<keyword evidence="6" id="KW-1185">Reference proteome</keyword>
<dbReference type="PANTHER" id="PTHR12304:SF4">
    <property type="entry name" value="URIDINE NUCLEOSIDASE"/>
    <property type="match status" value="1"/>
</dbReference>
<comment type="similarity">
    <text evidence="1">Belongs to the IUNH family.</text>
</comment>
<dbReference type="HOGENOM" id="CLU_036838_2_0_1"/>
<dbReference type="InterPro" id="IPR036452">
    <property type="entry name" value="Ribo_hydro-like"/>
</dbReference>
<organism evidence="5 6">
    <name type="scientific">Fomitopsis schrenkii</name>
    <name type="common">Brown rot fungus</name>
    <dbReference type="NCBI Taxonomy" id="2126942"/>
    <lineage>
        <taxon>Eukaryota</taxon>
        <taxon>Fungi</taxon>
        <taxon>Dikarya</taxon>
        <taxon>Basidiomycota</taxon>
        <taxon>Agaricomycotina</taxon>
        <taxon>Agaricomycetes</taxon>
        <taxon>Polyporales</taxon>
        <taxon>Fomitopsis</taxon>
    </lineage>
</organism>
<evidence type="ECO:0000313" key="5">
    <source>
        <dbReference type="EMBL" id="EPS96016.1"/>
    </source>
</evidence>
<accession>S8DRW8</accession>
<proteinExistence type="inferred from homology"/>
<sequence>MVHRYIWLDCDPGHDDATAILLAAHAPGIRLLGISTVHGNASVENTNNNAARCLYAFAAPENIKIYPGATKPLIRPTRHDPEIHGIDGLGGVEGLPPGTHEGVQERLRHPLGRPAKAVDAIARAVKGTWKDGNGDKVTIISSGPMTNIALFVSIYPELLDGIEEFVFMGGGVGIGNRSASAEFNILCDPEAAQIVLDVPVRKTMIPLNVTHTAIVTKDVLHKLLSPGTTSSPDVAPSKASTKLRHMLWTLIWYFAESYKSTFGFMHGPPLHDALTIAYVSNPEMFQCKRYRVDVELSGAHTAGETVVDIWNYRQCDDSWGRDGKNCMVAESLNVESFFKLFLECVARCDVVSPLNQQVR</sequence>
<dbReference type="Gene3D" id="3.90.245.10">
    <property type="entry name" value="Ribonucleoside hydrolase-like"/>
    <property type="match status" value="1"/>
</dbReference>
<dbReference type="FunCoup" id="S8DRW8">
    <property type="interactions" value="281"/>
</dbReference>
<dbReference type="EMBL" id="KE504196">
    <property type="protein sequence ID" value="EPS96016.1"/>
    <property type="molecule type" value="Genomic_DNA"/>
</dbReference>
<evidence type="ECO:0000313" key="6">
    <source>
        <dbReference type="Proteomes" id="UP000015241"/>
    </source>
</evidence>
<evidence type="ECO:0000259" key="4">
    <source>
        <dbReference type="Pfam" id="PF01156"/>
    </source>
</evidence>
<dbReference type="PANTHER" id="PTHR12304">
    <property type="entry name" value="INOSINE-URIDINE PREFERRING NUCLEOSIDE HYDROLASE"/>
    <property type="match status" value="1"/>
</dbReference>
<keyword evidence="2" id="KW-0378">Hydrolase</keyword>
<dbReference type="OrthoDB" id="432381at2759"/>
<protein>
    <recommendedName>
        <fullName evidence="4">Inosine/uridine-preferring nucleoside hydrolase domain-containing protein</fullName>
    </recommendedName>
</protein>
<dbReference type="GO" id="GO:0006152">
    <property type="term" value="P:purine nucleoside catabolic process"/>
    <property type="evidence" value="ECO:0007669"/>
    <property type="project" value="TreeGrafter"/>
</dbReference>
<dbReference type="AlphaFoldDB" id="S8DRW8"/>
<evidence type="ECO:0000256" key="3">
    <source>
        <dbReference type="ARBA" id="ARBA00023295"/>
    </source>
</evidence>
<dbReference type="STRING" id="743788.S8DRW8"/>
<dbReference type="Proteomes" id="UP000015241">
    <property type="component" value="Unassembled WGS sequence"/>
</dbReference>
<name>S8DRW8_FOMSC</name>
<keyword evidence="3" id="KW-0326">Glycosidase</keyword>
<evidence type="ECO:0000256" key="2">
    <source>
        <dbReference type="ARBA" id="ARBA00022801"/>
    </source>
</evidence>
<dbReference type="GO" id="GO:0005829">
    <property type="term" value="C:cytosol"/>
    <property type="evidence" value="ECO:0007669"/>
    <property type="project" value="TreeGrafter"/>
</dbReference>
<dbReference type="InParanoid" id="S8DRW8"/>
<dbReference type="SUPFAM" id="SSF53590">
    <property type="entry name" value="Nucleoside hydrolase"/>
    <property type="match status" value="1"/>
</dbReference>
<gene>
    <name evidence="5" type="ORF">FOMPIDRAFT_1131350</name>
</gene>
<dbReference type="GO" id="GO:0008477">
    <property type="term" value="F:purine nucleosidase activity"/>
    <property type="evidence" value="ECO:0007669"/>
    <property type="project" value="TreeGrafter"/>
</dbReference>
<dbReference type="eggNOG" id="KOG2938">
    <property type="taxonomic scope" value="Eukaryota"/>
</dbReference>
<reference evidence="5 6" key="1">
    <citation type="journal article" date="2012" name="Science">
        <title>The Paleozoic origin of enzymatic lignin decomposition reconstructed from 31 fungal genomes.</title>
        <authorList>
            <person name="Floudas D."/>
            <person name="Binder M."/>
            <person name="Riley R."/>
            <person name="Barry K."/>
            <person name="Blanchette R.A."/>
            <person name="Henrissat B."/>
            <person name="Martinez A.T."/>
            <person name="Otillar R."/>
            <person name="Spatafora J.W."/>
            <person name="Yadav J.S."/>
            <person name="Aerts A."/>
            <person name="Benoit I."/>
            <person name="Boyd A."/>
            <person name="Carlson A."/>
            <person name="Copeland A."/>
            <person name="Coutinho P.M."/>
            <person name="de Vries R.P."/>
            <person name="Ferreira P."/>
            <person name="Findley K."/>
            <person name="Foster B."/>
            <person name="Gaskell J."/>
            <person name="Glotzer D."/>
            <person name="Gorecki P."/>
            <person name="Heitman J."/>
            <person name="Hesse C."/>
            <person name="Hori C."/>
            <person name="Igarashi K."/>
            <person name="Jurgens J.A."/>
            <person name="Kallen N."/>
            <person name="Kersten P."/>
            <person name="Kohler A."/>
            <person name="Kuees U."/>
            <person name="Kumar T.K.A."/>
            <person name="Kuo A."/>
            <person name="LaButti K."/>
            <person name="Larrondo L.F."/>
            <person name="Lindquist E."/>
            <person name="Ling A."/>
            <person name="Lombard V."/>
            <person name="Lucas S."/>
            <person name="Lundell T."/>
            <person name="Martin R."/>
            <person name="McLaughlin D.J."/>
            <person name="Morgenstern I."/>
            <person name="Morin E."/>
            <person name="Murat C."/>
            <person name="Nagy L.G."/>
            <person name="Nolan M."/>
            <person name="Ohm R.A."/>
            <person name="Patyshakuliyeva A."/>
            <person name="Rokas A."/>
            <person name="Ruiz-Duenas F.J."/>
            <person name="Sabat G."/>
            <person name="Salamov A."/>
            <person name="Samejima M."/>
            <person name="Schmutz J."/>
            <person name="Slot J.C."/>
            <person name="St John F."/>
            <person name="Stenlid J."/>
            <person name="Sun H."/>
            <person name="Sun S."/>
            <person name="Syed K."/>
            <person name="Tsang A."/>
            <person name="Wiebenga A."/>
            <person name="Young D."/>
            <person name="Pisabarro A."/>
            <person name="Eastwood D.C."/>
            <person name="Martin F."/>
            <person name="Cullen D."/>
            <person name="Grigoriev I.V."/>
            <person name="Hibbett D.S."/>
        </authorList>
    </citation>
    <scope>NUCLEOTIDE SEQUENCE</scope>
    <source>
        <strain evidence="6">FP-58527</strain>
    </source>
</reference>
<dbReference type="Pfam" id="PF01156">
    <property type="entry name" value="IU_nuc_hydro"/>
    <property type="match status" value="1"/>
</dbReference>